<dbReference type="Proteomes" id="UP000503462">
    <property type="component" value="Chromosome 4"/>
</dbReference>
<accession>A0A6H0XZC3</accession>
<dbReference type="GO" id="GO:0004588">
    <property type="term" value="F:orotate phosphoribosyltransferase activity"/>
    <property type="evidence" value="ECO:0007669"/>
    <property type="project" value="UniProtKB-EC"/>
</dbReference>
<dbReference type="InterPro" id="IPR000836">
    <property type="entry name" value="PRTase_dom"/>
</dbReference>
<dbReference type="Pfam" id="PF00156">
    <property type="entry name" value="Pribosyltran"/>
    <property type="match status" value="1"/>
</dbReference>
<proteinExistence type="inferred from homology"/>
<dbReference type="NCBIfam" id="TIGR00336">
    <property type="entry name" value="pyrE"/>
    <property type="match status" value="1"/>
</dbReference>
<comment type="subunit">
    <text evidence="4">Homodimer.</text>
</comment>
<evidence type="ECO:0000256" key="1">
    <source>
        <dbReference type="ARBA" id="ARBA00003769"/>
    </source>
</evidence>
<evidence type="ECO:0000313" key="13">
    <source>
        <dbReference type="Proteomes" id="UP000503462"/>
    </source>
</evidence>
<dbReference type="Gene3D" id="3.40.50.2020">
    <property type="match status" value="1"/>
</dbReference>
<evidence type="ECO:0000256" key="8">
    <source>
        <dbReference type="ARBA" id="ARBA00022679"/>
    </source>
</evidence>
<name>A0A6H0XZC3_9PEZI</name>
<dbReference type="InterPro" id="IPR004467">
    <property type="entry name" value="Or_phspho_trans_dom"/>
</dbReference>
<evidence type="ECO:0000259" key="11">
    <source>
        <dbReference type="Pfam" id="PF00156"/>
    </source>
</evidence>
<keyword evidence="8" id="KW-0808">Transferase</keyword>
<sequence length="244" mass="26307">MAQSGTAELPPWKAELVNHCLSGNILTFGSFKLKSNRMSPYFFNCGLFSKAHLIRAISTAYAKTLVEHAQTNPDWSFDVLFGPAYKGIPLCATTAEKLASIDEKRFGEVGYSFNRKEVKDHGEGGLLVGEKLAGKRVVIIDDVVTAGTAIQESISIIKEQGGELVGIIVAVNRQEKMPSQSEKDGKGDDGSARGSAIGALRKQTGVPVLAVLTLSDITAAMKSLGKEAEVKQMEEYYSKYGTQD</sequence>
<evidence type="ECO:0000256" key="7">
    <source>
        <dbReference type="ARBA" id="ARBA00022676"/>
    </source>
</evidence>
<evidence type="ECO:0000256" key="6">
    <source>
        <dbReference type="ARBA" id="ARBA00014769"/>
    </source>
</evidence>
<comment type="pathway">
    <text evidence="2">Pyrimidine metabolism; UMP biosynthesis via de novo pathway; UMP from orotate: step 1/2.</text>
</comment>
<evidence type="ECO:0000256" key="5">
    <source>
        <dbReference type="ARBA" id="ARBA00011971"/>
    </source>
</evidence>
<dbReference type="EC" id="2.4.2.10" evidence="5"/>
<gene>
    <name evidence="12" type="ORF">AMS68_005543</name>
</gene>
<dbReference type="GO" id="GO:0046132">
    <property type="term" value="P:pyrimidine ribonucleoside biosynthetic process"/>
    <property type="evidence" value="ECO:0007669"/>
    <property type="project" value="TreeGrafter"/>
</dbReference>
<dbReference type="AlphaFoldDB" id="A0A6H0XZC3"/>
<comment type="similarity">
    <text evidence="3">Belongs to the purine/pyrimidine phosphoribosyltransferase family. PyrE subfamily.</text>
</comment>
<dbReference type="GO" id="GO:0006207">
    <property type="term" value="P:'de novo' pyrimidine nucleobase biosynthetic process"/>
    <property type="evidence" value="ECO:0007669"/>
    <property type="project" value="TreeGrafter"/>
</dbReference>
<evidence type="ECO:0000313" key="12">
    <source>
        <dbReference type="EMBL" id="QIX00026.1"/>
    </source>
</evidence>
<dbReference type="FunFam" id="3.40.50.2020:FF:000008">
    <property type="entry name" value="Orotate phosphoribosyltransferase"/>
    <property type="match status" value="1"/>
</dbReference>
<comment type="function">
    <text evidence="1">Catalyzes the transfer of a ribosyl phosphate group from 5-phosphoribose 1-diphosphate to orotate, leading to the formation of orotidine monophosphate (OMP).</text>
</comment>
<dbReference type="EMBL" id="CP051142">
    <property type="protein sequence ID" value="QIX00026.1"/>
    <property type="molecule type" value="Genomic_DNA"/>
</dbReference>
<evidence type="ECO:0000256" key="2">
    <source>
        <dbReference type="ARBA" id="ARBA00004889"/>
    </source>
</evidence>
<dbReference type="SUPFAM" id="SSF53271">
    <property type="entry name" value="PRTase-like"/>
    <property type="match status" value="1"/>
</dbReference>
<feature type="domain" description="Phosphoribosyltransferase" evidence="11">
    <location>
        <begin position="59"/>
        <end position="180"/>
    </location>
</feature>
<keyword evidence="7" id="KW-0328">Glycosyltransferase</keyword>
<dbReference type="PANTHER" id="PTHR46683:SF1">
    <property type="entry name" value="OROTATE PHOSPHORIBOSYLTRANSFERASE 1-RELATED"/>
    <property type="match status" value="1"/>
</dbReference>
<protein>
    <recommendedName>
        <fullName evidence="6">Orotate phosphoribosyltransferase</fullName>
        <ecNumber evidence="5">2.4.2.10</ecNumber>
    </recommendedName>
</protein>
<dbReference type="InterPro" id="IPR023031">
    <property type="entry name" value="OPRT"/>
</dbReference>
<keyword evidence="13" id="KW-1185">Reference proteome</keyword>
<evidence type="ECO:0000256" key="9">
    <source>
        <dbReference type="ARBA" id="ARBA00022975"/>
    </source>
</evidence>
<dbReference type="HAMAP" id="MF_01208">
    <property type="entry name" value="PyrE"/>
    <property type="match status" value="1"/>
</dbReference>
<dbReference type="UniPathway" id="UPA00070">
    <property type="reaction ID" value="UER00119"/>
</dbReference>
<keyword evidence="9" id="KW-0665">Pyrimidine biosynthesis</keyword>
<dbReference type="CDD" id="cd06223">
    <property type="entry name" value="PRTases_typeI"/>
    <property type="match status" value="1"/>
</dbReference>
<evidence type="ECO:0000256" key="3">
    <source>
        <dbReference type="ARBA" id="ARBA00006340"/>
    </source>
</evidence>
<reference evidence="12 13" key="1">
    <citation type="journal article" date="2016" name="Sci. Rep.">
        <title>Peltaster fructicola genome reveals evolution from an invasive phytopathogen to an ectophytic parasite.</title>
        <authorList>
            <person name="Xu C."/>
            <person name="Chen H."/>
            <person name="Gleason M.L."/>
            <person name="Xu J.R."/>
            <person name="Liu H."/>
            <person name="Zhang R."/>
            <person name="Sun G."/>
        </authorList>
    </citation>
    <scope>NUCLEOTIDE SEQUENCE [LARGE SCALE GENOMIC DNA]</scope>
    <source>
        <strain evidence="12 13">LNHT1506</strain>
    </source>
</reference>
<dbReference type="GO" id="GO:0005737">
    <property type="term" value="C:cytoplasm"/>
    <property type="evidence" value="ECO:0007669"/>
    <property type="project" value="TreeGrafter"/>
</dbReference>
<dbReference type="PANTHER" id="PTHR46683">
    <property type="entry name" value="OROTATE PHOSPHORIBOSYLTRANSFERASE 1-RELATED"/>
    <property type="match status" value="1"/>
</dbReference>
<dbReference type="InterPro" id="IPR029057">
    <property type="entry name" value="PRTase-like"/>
</dbReference>
<comment type="catalytic activity">
    <reaction evidence="10">
        <text>orotidine 5'-phosphate + diphosphate = orotate + 5-phospho-alpha-D-ribose 1-diphosphate</text>
        <dbReference type="Rhea" id="RHEA:10380"/>
        <dbReference type="ChEBI" id="CHEBI:30839"/>
        <dbReference type="ChEBI" id="CHEBI:33019"/>
        <dbReference type="ChEBI" id="CHEBI:57538"/>
        <dbReference type="ChEBI" id="CHEBI:58017"/>
        <dbReference type="EC" id="2.4.2.10"/>
    </reaction>
</comment>
<evidence type="ECO:0000256" key="4">
    <source>
        <dbReference type="ARBA" id="ARBA00011738"/>
    </source>
</evidence>
<dbReference type="GO" id="GO:0044205">
    <property type="term" value="P:'de novo' UMP biosynthetic process"/>
    <property type="evidence" value="ECO:0007669"/>
    <property type="project" value="UniProtKB-UniPathway"/>
</dbReference>
<dbReference type="OrthoDB" id="5553476at2759"/>
<organism evidence="12 13">
    <name type="scientific">Peltaster fructicola</name>
    <dbReference type="NCBI Taxonomy" id="286661"/>
    <lineage>
        <taxon>Eukaryota</taxon>
        <taxon>Fungi</taxon>
        <taxon>Dikarya</taxon>
        <taxon>Ascomycota</taxon>
        <taxon>Pezizomycotina</taxon>
        <taxon>Dothideomycetes</taxon>
        <taxon>Dothideomycetes incertae sedis</taxon>
        <taxon>Peltaster</taxon>
    </lineage>
</organism>
<evidence type="ECO:0000256" key="10">
    <source>
        <dbReference type="ARBA" id="ARBA00049126"/>
    </source>
</evidence>